<evidence type="ECO:0000313" key="2">
    <source>
        <dbReference type="WBParaSite" id="jg8589"/>
    </source>
</evidence>
<protein>
    <submittedName>
        <fullName evidence="2">Uncharacterized protein</fullName>
    </submittedName>
</protein>
<keyword evidence="1" id="KW-1185">Reference proteome</keyword>
<dbReference type="WBParaSite" id="jg8589">
    <property type="protein sequence ID" value="jg8589"/>
    <property type="gene ID" value="jg8589"/>
</dbReference>
<reference evidence="2" key="1">
    <citation type="submission" date="2022-11" db="UniProtKB">
        <authorList>
            <consortium name="WormBaseParasite"/>
        </authorList>
    </citation>
    <scope>IDENTIFICATION</scope>
</reference>
<accession>A0A915ESU2</accession>
<sequence>MVEIALTESAVMEAWKPQKAAPLYRKSIVLEVIGKSSCSSFGVKVELFFFNDQDVVPTLLHALFQFVCISDSKITVLLKKPMVEYPEANIFPPFWKLIKQLALNDSEIDQRRTLHEEVLQEQQQHKANIYSHCLCCRGPSLCRPLLGGD</sequence>
<dbReference type="Proteomes" id="UP000887574">
    <property type="component" value="Unplaced"/>
</dbReference>
<proteinExistence type="predicted"/>
<organism evidence="1 2">
    <name type="scientific">Ditylenchus dipsaci</name>
    <dbReference type="NCBI Taxonomy" id="166011"/>
    <lineage>
        <taxon>Eukaryota</taxon>
        <taxon>Metazoa</taxon>
        <taxon>Ecdysozoa</taxon>
        <taxon>Nematoda</taxon>
        <taxon>Chromadorea</taxon>
        <taxon>Rhabditida</taxon>
        <taxon>Tylenchina</taxon>
        <taxon>Tylenchomorpha</taxon>
        <taxon>Sphaerularioidea</taxon>
        <taxon>Anguinidae</taxon>
        <taxon>Anguininae</taxon>
        <taxon>Ditylenchus</taxon>
    </lineage>
</organism>
<name>A0A915ESU2_9BILA</name>
<evidence type="ECO:0000313" key="1">
    <source>
        <dbReference type="Proteomes" id="UP000887574"/>
    </source>
</evidence>
<dbReference type="AlphaFoldDB" id="A0A915ESU2"/>